<accession>A0A3P8WPC7</accession>
<name>A0A3P8WPC7_CYNSE</name>
<reference evidence="9" key="3">
    <citation type="submission" date="2025-09" db="UniProtKB">
        <authorList>
            <consortium name="Ensembl"/>
        </authorList>
    </citation>
    <scope>IDENTIFICATION</scope>
</reference>
<dbReference type="EC" id="3.2.1.143" evidence="2"/>
<feature type="binding site" evidence="5">
    <location>
        <position position="522"/>
    </location>
    <ligand>
        <name>substrate</name>
    </ligand>
</feature>
<dbReference type="PANTHER" id="PTHR12837:SF8">
    <property type="entry name" value="POLY(ADP-RIBOSE) GLYCOHYDROLASE"/>
    <property type="match status" value="1"/>
</dbReference>
<dbReference type="GO" id="GO:0009225">
    <property type="term" value="P:nucleotide-sugar metabolic process"/>
    <property type="evidence" value="ECO:0007669"/>
    <property type="project" value="TreeGrafter"/>
</dbReference>
<feature type="active site" evidence="4">
    <location>
        <position position="482"/>
    </location>
</feature>
<dbReference type="GeneTree" id="ENSGT00390000003652"/>
<reference evidence="9" key="2">
    <citation type="submission" date="2025-08" db="UniProtKB">
        <authorList>
            <consortium name="Ensembl"/>
        </authorList>
    </citation>
    <scope>IDENTIFICATION</scope>
</reference>
<dbReference type="InterPro" id="IPR046372">
    <property type="entry name" value="PARG_cat_C"/>
</dbReference>
<sequence>MDMLPKNGSGGLRRVRRNDPRERIKPRQQQKFRNTLRHWLINTQTNDSAEENGESENDGDITDDGAGQSSSAQVLDSHSEDQAAESDMDEETQLLMPQELEGDISMSQASTDMANGEAVQNHNHDGLDKGDVSPATSVGLVKHKTKITDFFSGISSSHPAVKRARVEQFPEKQDDDNDIIAEVSWLGTPITELKRMPECGGWLCPLRDVPDQHTVMIMTDSLGNGRVPVPDPAQFCDTWDDVHVKMPCSSSNLFPVEDENKSRWELIKETLNKDITNPLELKKAILKYSPAHAKKWDFTAFHLYCTKVLAHDAAEHLFDSLLPDMVQLALRASELCTKPIPLLKRDMSHSITMSQEQVACLLTNAFFCTFPRRSSRRTEYSNYPDINFVKLFEGSASRKIEKLKTLMCYFKHVTEQRPSGLVTFTRKTLDIPIHWKRSKTLLTRLHITFEGTIEADGYGMLQVDFANAFVGGGVTSSGLVQEEIRFLINPELIVSRLFTEALGHQECLIITGTEQFSKYKGYDGTFQWGGSHQDTTPRDDWQRRCTEIVAIDALRFRNFLEQFKPENINRELDKAYCGFARPEGQNTNLAAVATGNWGCGVFGGDTRLKALIQMLAAAEAGRDVAYFTFGDKKLMTDVHNMHSFLTQRNICVGEKVTILLEYFTSVCKRCVSRQPDVSLYSFIYQQVDPSLASYDFNTHSARQRVPKDSC</sequence>
<evidence type="ECO:0000256" key="4">
    <source>
        <dbReference type="PIRSR" id="PIRSR607724-1"/>
    </source>
</evidence>
<evidence type="ECO:0000256" key="3">
    <source>
        <dbReference type="ARBA" id="ARBA00022801"/>
    </source>
</evidence>
<dbReference type="OMA" id="WGGSHQD"/>
<dbReference type="GO" id="GO:0005634">
    <property type="term" value="C:nucleus"/>
    <property type="evidence" value="ECO:0007669"/>
    <property type="project" value="TreeGrafter"/>
</dbReference>
<feature type="binding site" evidence="5">
    <location>
        <position position="467"/>
    </location>
    <ligand>
        <name>substrate</name>
    </ligand>
</feature>
<dbReference type="STRING" id="244447.ENSCSEP00000027366"/>
<evidence type="ECO:0000256" key="1">
    <source>
        <dbReference type="ARBA" id="ARBA00009545"/>
    </source>
</evidence>
<dbReference type="PANTHER" id="PTHR12837">
    <property type="entry name" value="POLY ADP-RIBOSE GLYCOHYDROLASE"/>
    <property type="match status" value="1"/>
</dbReference>
<feature type="active site" evidence="4">
    <location>
        <position position="464"/>
    </location>
</feature>
<evidence type="ECO:0000259" key="8">
    <source>
        <dbReference type="Pfam" id="PF20811"/>
    </source>
</evidence>
<evidence type="ECO:0000256" key="2">
    <source>
        <dbReference type="ARBA" id="ARBA00012255"/>
    </source>
</evidence>
<dbReference type="Pfam" id="PF20811">
    <property type="entry name" value="PARG_cat_N"/>
    <property type="match status" value="1"/>
</dbReference>
<feature type="active site" evidence="4">
    <location>
        <position position="483"/>
    </location>
</feature>
<feature type="region of interest" description="Disordered" evidence="6">
    <location>
        <begin position="1"/>
        <end position="90"/>
    </location>
</feature>
<dbReference type="InterPro" id="IPR007724">
    <property type="entry name" value="Poly_GlycHdrlase"/>
</dbReference>
<evidence type="ECO:0000259" key="7">
    <source>
        <dbReference type="Pfam" id="PF05028"/>
    </source>
</evidence>
<organism evidence="9 10">
    <name type="scientific">Cynoglossus semilaevis</name>
    <name type="common">Tongue sole</name>
    <dbReference type="NCBI Taxonomy" id="244447"/>
    <lineage>
        <taxon>Eukaryota</taxon>
        <taxon>Metazoa</taxon>
        <taxon>Chordata</taxon>
        <taxon>Craniata</taxon>
        <taxon>Vertebrata</taxon>
        <taxon>Euteleostomi</taxon>
        <taxon>Actinopterygii</taxon>
        <taxon>Neopterygii</taxon>
        <taxon>Teleostei</taxon>
        <taxon>Neoteleostei</taxon>
        <taxon>Acanthomorphata</taxon>
        <taxon>Carangaria</taxon>
        <taxon>Pleuronectiformes</taxon>
        <taxon>Pleuronectoidei</taxon>
        <taxon>Cynoglossidae</taxon>
        <taxon>Cynoglossinae</taxon>
        <taxon>Cynoglossus</taxon>
    </lineage>
</organism>
<feature type="compositionally biased region" description="Polar residues" evidence="6">
    <location>
        <begin position="67"/>
        <end position="76"/>
    </location>
</feature>
<proteinExistence type="inferred from homology"/>
<evidence type="ECO:0000313" key="10">
    <source>
        <dbReference type="Proteomes" id="UP000265120"/>
    </source>
</evidence>
<keyword evidence="10" id="KW-1185">Reference proteome</keyword>
<dbReference type="AlphaFoldDB" id="A0A3P8WPC7"/>
<reference evidence="9 10" key="1">
    <citation type="journal article" date="2014" name="Nat. Genet.">
        <title>Whole-genome sequence of a flatfish provides insights into ZW sex chromosome evolution and adaptation to a benthic lifestyle.</title>
        <authorList>
            <person name="Chen S."/>
            <person name="Zhang G."/>
            <person name="Shao C."/>
            <person name="Huang Q."/>
            <person name="Liu G."/>
            <person name="Zhang P."/>
            <person name="Song W."/>
            <person name="An N."/>
            <person name="Chalopin D."/>
            <person name="Volff J.N."/>
            <person name="Hong Y."/>
            <person name="Li Q."/>
            <person name="Sha Z."/>
            <person name="Zhou H."/>
            <person name="Xie M."/>
            <person name="Yu Q."/>
            <person name="Liu Y."/>
            <person name="Xiang H."/>
            <person name="Wang N."/>
            <person name="Wu K."/>
            <person name="Yang C."/>
            <person name="Zhou Q."/>
            <person name="Liao X."/>
            <person name="Yang L."/>
            <person name="Hu Q."/>
            <person name="Zhang J."/>
            <person name="Meng L."/>
            <person name="Jin L."/>
            <person name="Tian Y."/>
            <person name="Lian J."/>
            <person name="Yang J."/>
            <person name="Miao G."/>
            <person name="Liu S."/>
            <person name="Liang Z."/>
            <person name="Yan F."/>
            <person name="Li Y."/>
            <person name="Sun B."/>
            <person name="Zhang H."/>
            <person name="Zhang J."/>
            <person name="Zhu Y."/>
            <person name="Du M."/>
            <person name="Zhao Y."/>
            <person name="Schartl M."/>
            <person name="Tang Q."/>
            <person name="Wang J."/>
        </authorList>
    </citation>
    <scope>NUCLEOTIDE SEQUENCE</scope>
</reference>
<dbReference type="GO" id="GO:0005737">
    <property type="term" value="C:cytoplasm"/>
    <property type="evidence" value="ECO:0007669"/>
    <property type="project" value="TreeGrafter"/>
</dbReference>
<dbReference type="InParanoid" id="A0A3P8WPC7"/>
<dbReference type="GO" id="GO:0004649">
    <property type="term" value="F:poly(ADP-ribose) glycohydrolase activity"/>
    <property type="evidence" value="ECO:0007669"/>
    <property type="project" value="UniProtKB-EC"/>
</dbReference>
<dbReference type="GO" id="GO:0006282">
    <property type="term" value="P:regulation of DNA repair"/>
    <property type="evidence" value="ECO:0007669"/>
    <property type="project" value="InterPro"/>
</dbReference>
<dbReference type="Ensembl" id="ENSCSET00000027733.1">
    <property type="protein sequence ID" value="ENSCSEP00000027366.1"/>
    <property type="gene ID" value="ENSCSEG00000017472.1"/>
</dbReference>
<evidence type="ECO:0000313" key="9">
    <source>
        <dbReference type="Ensembl" id="ENSCSEP00000027366.1"/>
    </source>
</evidence>
<comment type="similarity">
    <text evidence="1">Belongs to the poly(ADP-ribose) glycohydrolase family.</text>
</comment>
<keyword evidence="3" id="KW-0378">Hydrolase</keyword>
<feature type="domain" description="PARG helical" evidence="8">
    <location>
        <begin position="311"/>
        <end position="426"/>
    </location>
</feature>
<feature type="domain" description="PARG catalytic Macro" evidence="7">
    <location>
        <begin position="434"/>
        <end position="635"/>
    </location>
</feature>
<dbReference type="InterPro" id="IPR048362">
    <property type="entry name" value="PARG_helical"/>
</dbReference>
<evidence type="ECO:0000256" key="5">
    <source>
        <dbReference type="PIRSR" id="PIRSR607724-2"/>
    </source>
</evidence>
<evidence type="ECO:0000256" key="6">
    <source>
        <dbReference type="SAM" id="MobiDB-lite"/>
    </source>
</evidence>
<dbReference type="GO" id="GO:1990966">
    <property type="term" value="P:ATP generation from poly-ADP-D-ribose"/>
    <property type="evidence" value="ECO:0007669"/>
    <property type="project" value="TreeGrafter"/>
</dbReference>
<feature type="binding site" evidence="5">
    <location>
        <position position="481"/>
    </location>
    <ligand>
        <name>substrate</name>
    </ligand>
</feature>
<dbReference type="Proteomes" id="UP000265120">
    <property type="component" value="Chromosome 8"/>
</dbReference>
<dbReference type="GO" id="GO:0005975">
    <property type="term" value="P:carbohydrate metabolic process"/>
    <property type="evidence" value="ECO:0007669"/>
    <property type="project" value="InterPro"/>
</dbReference>
<feature type="compositionally biased region" description="Basic residues" evidence="6">
    <location>
        <begin position="26"/>
        <end position="36"/>
    </location>
</feature>
<dbReference type="Pfam" id="PF05028">
    <property type="entry name" value="PARG_cat_C"/>
    <property type="match status" value="1"/>
</dbReference>
<protein>
    <recommendedName>
        <fullName evidence="2">poly(ADP-ribose) glycohydrolase</fullName>
        <ecNumber evidence="2">3.2.1.143</ecNumber>
    </recommendedName>
</protein>
<feature type="compositionally biased region" description="Acidic residues" evidence="6">
    <location>
        <begin position="48"/>
        <end position="63"/>
    </location>
</feature>